<name>A0A9W6KA27_9PSED</name>
<proteinExistence type="predicted"/>
<evidence type="ECO:0000313" key="2">
    <source>
        <dbReference type="Proteomes" id="UP001143328"/>
    </source>
</evidence>
<accession>A0A9W6KA27</accession>
<organism evidence="1 2">
    <name type="scientific">Pseudomonas turukhanskensis</name>
    <dbReference type="NCBI Taxonomy" id="1806536"/>
    <lineage>
        <taxon>Bacteria</taxon>
        <taxon>Pseudomonadati</taxon>
        <taxon>Pseudomonadota</taxon>
        <taxon>Gammaproteobacteria</taxon>
        <taxon>Pseudomonadales</taxon>
        <taxon>Pseudomonadaceae</taxon>
        <taxon>Pseudomonas</taxon>
    </lineage>
</organism>
<dbReference type="Proteomes" id="UP001143328">
    <property type="component" value="Unassembled WGS sequence"/>
</dbReference>
<dbReference type="EMBL" id="BSFN01000014">
    <property type="protein sequence ID" value="GLK90839.1"/>
    <property type="molecule type" value="Genomic_DNA"/>
</dbReference>
<protein>
    <submittedName>
        <fullName evidence="1">Uncharacterized protein</fullName>
    </submittedName>
</protein>
<reference evidence="1" key="1">
    <citation type="journal article" date="2014" name="Int. J. Syst. Evol. Microbiol.">
        <title>Complete genome sequence of Corynebacterium casei LMG S-19264T (=DSM 44701T), isolated from a smear-ripened cheese.</title>
        <authorList>
            <consortium name="US DOE Joint Genome Institute (JGI-PGF)"/>
            <person name="Walter F."/>
            <person name="Albersmeier A."/>
            <person name="Kalinowski J."/>
            <person name="Ruckert C."/>
        </authorList>
    </citation>
    <scope>NUCLEOTIDE SEQUENCE</scope>
    <source>
        <strain evidence="1">VKM B-2935</strain>
    </source>
</reference>
<reference evidence="1" key="2">
    <citation type="submission" date="2023-01" db="EMBL/GenBank/DDBJ databases">
        <authorList>
            <person name="Sun Q."/>
            <person name="Evtushenko L."/>
        </authorList>
    </citation>
    <scope>NUCLEOTIDE SEQUENCE</scope>
    <source>
        <strain evidence="1">VKM B-2935</strain>
    </source>
</reference>
<dbReference type="AlphaFoldDB" id="A0A9W6KA27"/>
<evidence type="ECO:0000313" key="1">
    <source>
        <dbReference type="EMBL" id="GLK90839.1"/>
    </source>
</evidence>
<comment type="caution">
    <text evidence="1">The sequence shown here is derived from an EMBL/GenBank/DDBJ whole genome shotgun (WGS) entry which is preliminary data.</text>
</comment>
<keyword evidence="2" id="KW-1185">Reference proteome</keyword>
<sequence>MGDTDNLPGAGQVGFGIDGVEDDKEVEIDLAQIHCQRAPDLIGIVLSISQSYIGDECLYTPRIG</sequence>
<gene>
    <name evidence="1" type="ORF">GCM10017655_39030</name>
</gene>